<proteinExistence type="predicted"/>
<evidence type="ECO:0000313" key="3">
    <source>
        <dbReference type="EMBL" id="GEO08088.1"/>
    </source>
</evidence>
<dbReference type="RefSeq" id="WP_147202067.1">
    <property type="nucleotide sequence ID" value="NZ_BJYT01000001.1"/>
</dbReference>
<evidence type="ECO:0000313" key="4">
    <source>
        <dbReference type="Proteomes" id="UP000321513"/>
    </source>
</evidence>
<comment type="caution">
    <text evidence="3">The sequence shown here is derived from an EMBL/GenBank/DDBJ whole genome shotgun (WGS) entry which is preliminary data.</text>
</comment>
<sequence length="133" mass="15079">MKKLFLLALILVGFCAATFAQNRKPEWATIKTPNLRCWECKKRLEDYMAREIAQTESGIIKTQINLLSGTTRVQYWPDRVNLNYIQTAFANAGFDADDIKAEPDSYKKLPPACKRVEEGGGPQKGKPCHMQPM</sequence>
<name>A0A512B811_9BACT</name>
<dbReference type="InterPro" id="IPR036163">
    <property type="entry name" value="HMA_dom_sf"/>
</dbReference>
<dbReference type="Proteomes" id="UP000321513">
    <property type="component" value="Unassembled WGS sequence"/>
</dbReference>
<dbReference type="EMBL" id="BJYT01000001">
    <property type="protein sequence ID" value="GEO08088.1"/>
    <property type="molecule type" value="Genomic_DNA"/>
</dbReference>
<protein>
    <submittedName>
        <fullName evidence="3">Uncharacterized protein</fullName>
    </submittedName>
</protein>
<keyword evidence="4" id="KW-1185">Reference proteome</keyword>
<feature type="chain" id="PRO_5021890305" evidence="2">
    <location>
        <begin position="21"/>
        <end position="133"/>
    </location>
</feature>
<reference evidence="3 4" key="1">
    <citation type="submission" date="2019-07" db="EMBL/GenBank/DDBJ databases">
        <title>Whole genome shotgun sequence of Segetibacter aerophilus NBRC 106135.</title>
        <authorList>
            <person name="Hosoyama A."/>
            <person name="Uohara A."/>
            <person name="Ohji S."/>
            <person name="Ichikawa N."/>
        </authorList>
    </citation>
    <scope>NUCLEOTIDE SEQUENCE [LARGE SCALE GENOMIC DNA]</scope>
    <source>
        <strain evidence="3 4">NBRC 106135</strain>
    </source>
</reference>
<feature type="region of interest" description="Disordered" evidence="1">
    <location>
        <begin position="110"/>
        <end position="133"/>
    </location>
</feature>
<dbReference type="SUPFAM" id="SSF55008">
    <property type="entry name" value="HMA, heavy metal-associated domain"/>
    <property type="match status" value="1"/>
</dbReference>
<organism evidence="3 4">
    <name type="scientific">Segetibacter aerophilus</name>
    <dbReference type="NCBI Taxonomy" id="670293"/>
    <lineage>
        <taxon>Bacteria</taxon>
        <taxon>Pseudomonadati</taxon>
        <taxon>Bacteroidota</taxon>
        <taxon>Chitinophagia</taxon>
        <taxon>Chitinophagales</taxon>
        <taxon>Chitinophagaceae</taxon>
        <taxon>Segetibacter</taxon>
    </lineage>
</organism>
<gene>
    <name evidence="3" type="ORF">SAE01_05840</name>
</gene>
<keyword evidence="2" id="KW-0732">Signal</keyword>
<feature type="signal peptide" evidence="2">
    <location>
        <begin position="1"/>
        <end position="20"/>
    </location>
</feature>
<dbReference type="GO" id="GO:0046872">
    <property type="term" value="F:metal ion binding"/>
    <property type="evidence" value="ECO:0007669"/>
    <property type="project" value="InterPro"/>
</dbReference>
<dbReference type="Gene3D" id="3.30.70.100">
    <property type="match status" value="1"/>
</dbReference>
<dbReference type="OrthoDB" id="5513217at2"/>
<accession>A0A512B811</accession>
<evidence type="ECO:0000256" key="2">
    <source>
        <dbReference type="SAM" id="SignalP"/>
    </source>
</evidence>
<dbReference type="AlphaFoldDB" id="A0A512B811"/>
<evidence type="ECO:0000256" key="1">
    <source>
        <dbReference type="SAM" id="MobiDB-lite"/>
    </source>
</evidence>